<reference evidence="2" key="1">
    <citation type="submission" date="2015-07" db="EMBL/GenBank/DDBJ databases">
        <title>Adaptation to a free-living lifestyle via gene acquisitions in the diplomonad Trepomonas sp. PC1.</title>
        <authorList>
            <person name="Xu F."/>
            <person name="Jerlstrom-Hultqvist J."/>
            <person name="Kolisko M."/>
            <person name="Simpson A.G.B."/>
            <person name="Roger A.J."/>
            <person name="Svard S.G."/>
            <person name="Andersson J.O."/>
        </authorList>
    </citation>
    <scope>NUCLEOTIDE SEQUENCE</scope>
    <source>
        <strain evidence="2">PC1</strain>
    </source>
</reference>
<evidence type="ECO:0008006" key="3">
    <source>
        <dbReference type="Google" id="ProtNLM"/>
    </source>
</evidence>
<keyword evidence="1" id="KW-0472">Membrane</keyword>
<gene>
    <name evidence="2" type="ORF">TPC1_31868</name>
</gene>
<dbReference type="AlphaFoldDB" id="A0A146JW63"/>
<feature type="transmembrane region" description="Helical" evidence="1">
    <location>
        <begin position="284"/>
        <end position="301"/>
    </location>
</feature>
<dbReference type="EMBL" id="GDID01007969">
    <property type="protein sequence ID" value="JAP88637.1"/>
    <property type="molecule type" value="Transcribed_RNA"/>
</dbReference>
<accession>A0A146JW63</accession>
<protein>
    <recommendedName>
        <fullName evidence="3">Transmembrane protein</fullName>
    </recommendedName>
</protein>
<keyword evidence="1" id="KW-0812">Transmembrane</keyword>
<keyword evidence="1" id="KW-1133">Transmembrane helix</keyword>
<feature type="non-terminal residue" evidence="2">
    <location>
        <position position="302"/>
    </location>
</feature>
<evidence type="ECO:0000313" key="2">
    <source>
        <dbReference type="EMBL" id="JAP88637.1"/>
    </source>
</evidence>
<proteinExistence type="predicted"/>
<evidence type="ECO:0000256" key="1">
    <source>
        <dbReference type="SAM" id="Phobius"/>
    </source>
</evidence>
<feature type="non-terminal residue" evidence="2">
    <location>
        <position position="1"/>
    </location>
</feature>
<organism evidence="2">
    <name type="scientific">Trepomonas sp. PC1</name>
    <dbReference type="NCBI Taxonomy" id="1076344"/>
    <lineage>
        <taxon>Eukaryota</taxon>
        <taxon>Metamonada</taxon>
        <taxon>Diplomonadida</taxon>
        <taxon>Hexamitidae</taxon>
        <taxon>Hexamitinae</taxon>
        <taxon>Trepomonas</taxon>
    </lineage>
</organism>
<name>A0A146JW63_9EUKA</name>
<sequence>SKVCYMTSQYIFSADKTHVFLFNKQLKLKSQLQLNNTSQFLPTVFSNFIIAVSDFNLTILHIQKSQMSILQQITFDQRPSFAISYLTHFVISFGSELRFYSFLSQDQFIQFKESINLEAKIDALFATDETDQAIVKSSKRNFLVKFPFQAKLFMQQSAEVELIGQKPEIKMFNLQFDNIIQNICITQSKIFTINLKNFQMQKVLKKFSDCEKVFTLQIGRQQIWVQQKSKVTVYNFAMKKLFSFQNKELKEIVCVDDEKNECVVKTKNGLCKVDINEENNNKKAIYVAGVLIFVMAVWIAGI</sequence>